<proteinExistence type="predicted"/>
<evidence type="ECO:0000313" key="2">
    <source>
        <dbReference type="Proteomes" id="UP001458880"/>
    </source>
</evidence>
<keyword evidence="2" id="KW-1185">Reference proteome</keyword>
<protein>
    <submittedName>
        <fullName evidence="1">Uncharacterized protein</fullName>
    </submittedName>
</protein>
<gene>
    <name evidence="1" type="ORF">QE152_g13732</name>
</gene>
<dbReference type="AlphaFoldDB" id="A0AAW1LBE7"/>
<comment type="caution">
    <text evidence="1">The sequence shown here is derived from an EMBL/GenBank/DDBJ whole genome shotgun (WGS) entry which is preliminary data.</text>
</comment>
<dbReference type="Proteomes" id="UP001458880">
    <property type="component" value="Unassembled WGS sequence"/>
</dbReference>
<evidence type="ECO:0000313" key="1">
    <source>
        <dbReference type="EMBL" id="KAK9731334.1"/>
    </source>
</evidence>
<organism evidence="1 2">
    <name type="scientific">Popillia japonica</name>
    <name type="common">Japanese beetle</name>
    <dbReference type="NCBI Taxonomy" id="7064"/>
    <lineage>
        <taxon>Eukaryota</taxon>
        <taxon>Metazoa</taxon>
        <taxon>Ecdysozoa</taxon>
        <taxon>Arthropoda</taxon>
        <taxon>Hexapoda</taxon>
        <taxon>Insecta</taxon>
        <taxon>Pterygota</taxon>
        <taxon>Neoptera</taxon>
        <taxon>Endopterygota</taxon>
        <taxon>Coleoptera</taxon>
        <taxon>Polyphaga</taxon>
        <taxon>Scarabaeiformia</taxon>
        <taxon>Scarabaeidae</taxon>
        <taxon>Rutelinae</taxon>
        <taxon>Popillia</taxon>
    </lineage>
</organism>
<accession>A0AAW1LBE7</accession>
<name>A0AAW1LBE7_POPJA</name>
<sequence>METIIKNNEKILKSFNEGGGRANHIRFCGKPDVDSALIKWFSQHRNANLPINRHLLMKRPKNLDAYWDIKNLKVLMGGLIVLSFDMG</sequence>
<reference evidence="1 2" key="1">
    <citation type="journal article" date="2024" name="BMC Genomics">
        <title>De novo assembly and annotation of Popillia japonica's genome with initial clues to its potential as an invasive pest.</title>
        <authorList>
            <person name="Cucini C."/>
            <person name="Boschi S."/>
            <person name="Funari R."/>
            <person name="Cardaioli E."/>
            <person name="Iannotti N."/>
            <person name="Marturano G."/>
            <person name="Paoli F."/>
            <person name="Bruttini M."/>
            <person name="Carapelli A."/>
            <person name="Frati F."/>
            <person name="Nardi F."/>
        </authorList>
    </citation>
    <scope>NUCLEOTIDE SEQUENCE [LARGE SCALE GENOMIC DNA]</scope>
    <source>
        <strain evidence="1">DMR45628</strain>
    </source>
</reference>
<dbReference type="EMBL" id="JASPKY010000134">
    <property type="protein sequence ID" value="KAK9731334.1"/>
    <property type="molecule type" value="Genomic_DNA"/>
</dbReference>